<dbReference type="Gene3D" id="2.30.30.40">
    <property type="entry name" value="SH3 Domains"/>
    <property type="match status" value="2"/>
</dbReference>
<dbReference type="AlphaFoldDB" id="A0A544SY68"/>
<organism evidence="9 10">
    <name type="scientific">Psychrobacillus soli</name>
    <dbReference type="NCBI Taxonomy" id="1543965"/>
    <lineage>
        <taxon>Bacteria</taxon>
        <taxon>Bacillati</taxon>
        <taxon>Bacillota</taxon>
        <taxon>Bacilli</taxon>
        <taxon>Bacillales</taxon>
        <taxon>Bacillaceae</taxon>
        <taxon>Psychrobacillus</taxon>
    </lineage>
</organism>
<keyword evidence="10" id="KW-1185">Reference proteome</keyword>
<dbReference type="InterPro" id="IPR057812">
    <property type="entry name" value="SH3_YKFC_2nd"/>
</dbReference>
<dbReference type="PANTHER" id="PTHR47053">
    <property type="entry name" value="MUREIN DD-ENDOPEPTIDASE MEPH-RELATED"/>
    <property type="match status" value="1"/>
</dbReference>
<keyword evidence="3 6" id="KW-0732">Signal</keyword>
<dbReference type="InterPro" id="IPR041382">
    <property type="entry name" value="SH3_16"/>
</dbReference>
<evidence type="ECO:0000259" key="7">
    <source>
        <dbReference type="PROSITE" id="PS51272"/>
    </source>
</evidence>
<evidence type="ECO:0000256" key="2">
    <source>
        <dbReference type="ARBA" id="ARBA00022670"/>
    </source>
</evidence>
<feature type="domain" description="SLH" evidence="7">
    <location>
        <begin position="143"/>
        <end position="206"/>
    </location>
</feature>
<dbReference type="RefSeq" id="WP_142608263.1">
    <property type="nucleotide sequence ID" value="NZ_VDGG01000036.1"/>
</dbReference>
<feature type="chain" id="PRO_5022237833" evidence="6">
    <location>
        <begin position="24"/>
        <end position="529"/>
    </location>
</feature>
<dbReference type="Pfam" id="PF00877">
    <property type="entry name" value="NLPC_P60"/>
    <property type="match status" value="1"/>
</dbReference>
<evidence type="ECO:0000313" key="9">
    <source>
        <dbReference type="EMBL" id="TQR10152.1"/>
    </source>
</evidence>
<dbReference type="GO" id="GO:0008234">
    <property type="term" value="F:cysteine-type peptidase activity"/>
    <property type="evidence" value="ECO:0007669"/>
    <property type="project" value="UniProtKB-KW"/>
</dbReference>
<protein>
    <submittedName>
        <fullName evidence="9">Hydrolase</fullName>
    </submittedName>
</protein>
<dbReference type="Proteomes" id="UP000318937">
    <property type="component" value="Unassembled WGS sequence"/>
</dbReference>
<feature type="domain" description="SLH" evidence="7">
    <location>
        <begin position="23"/>
        <end position="86"/>
    </location>
</feature>
<feature type="domain" description="SLH" evidence="7">
    <location>
        <begin position="87"/>
        <end position="142"/>
    </location>
</feature>
<sequence>MKRLIAVFTFMFVLFSTFSTVSAAPLYKDVGDDHAAKAELDFLASKGIITGNPALNFGVDAEITRLEAAEMLVKSLRLNSSNQPDPNFTDVTADHVNFPIMAAIANEGIIHADENGAFNPDVPFTRGEAAVFLVRAFELKGTISTPFVDVLPTYWVAEAINTLQTTNIATGYPDNTFKPLANITKADFAIFIARILNPDFRIKAPTVPTIPTVPAVPASCEKPSNTKTVKVKVNVQVTSLWHKPGIDRAVDHPAISTPVDISKWMKTMNLKQKWWLVDKTDTQALFGEEVTVLQKSGKWTKIAVKDQYVPYLKEGYPGWVPSSHLFETATDTSNCSIAIVNAKSSTLYSDTNKKNKYIDISYTTILPVIKEEGEWLHVLTPQNGVKYLAKKDAKVHKNYAAVPKPTQKDIVNSAKMFLGLPYLWAGTSSFGFDCSGIIYSVYKNHGILIPRDSFYQATKGTPVSKSNLQPGDLVFFAGNGGKGKVYHVGLYIGDGKMLHAPNASDKVKIESISAGVYKRNYSGARRYLD</sequence>
<evidence type="ECO:0000313" key="10">
    <source>
        <dbReference type="Proteomes" id="UP000318937"/>
    </source>
</evidence>
<dbReference type="Pfam" id="PF18348">
    <property type="entry name" value="SH3_16"/>
    <property type="match status" value="1"/>
</dbReference>
<dbReference type="InterPro" id="IPR000064">
    <property type="entry name" value="NLP_P60_dom"/>
</dbReference>
<evidence type="ECO:0000256" key="5">
    <source>
        <dbReference type="ARBA" id="ARBA00022807"/>
    </source>
</evidence>
<evidence type="ECO:0000256" key="4">
    <source>
        <dbReference type="ARBA" id="ARBA00022801"/>
    </source>
</evidence>
<name>A0A544SY68_9BACI</name>
<proteinExistence type="inferred from homology"/>
<evidence type="ECO:0000256" key="3">
    <source>
        <dbReference type="ARBA" id="ARBA00022729"/>
    </source>
</evidence>
<dbReference type="PROSITE" id="PS51272">
    <property type="entry name" value="SLH"/>
    <property type="match status" value="3"/>
</dbReference>
<keyword evidence="2" id="KW-0645">Protease</keyword>
<feature type="domain" description="NlpC/P60" evidence="8">
    <location>
        <begin position="404"/>
        <end position="528"/>
    </location>
</feature>
<accession>A0A544SY68</accession>
<keyword evidence="4 9" id="KW-0378">Hydrolase</keyword>
<dbReference type="GO" id="GO:0006508">
    <property type="term" value="P:proteolysis"/>
    <property type="evidence" value="ECO:0007669"/>
    <property type="project" value="UniProtKB-KW"/>
</dbReference>
<evidence type="ECO:0000256" key="6">
    <source>
        <dbReference type="SAM" id="SignalP"/>
    </source>
</evidence>
<dbReference type="InterPro" id="IPR038765">
    <property type="entry name" value="Papain-like_cys_pep_sf"/>
</dbReference>
<gene>
    <name evidence="9" type="ORF">FG383_15315</name>
</gene>
<evidence type="ECO:0000256" key="1">
    <source>
        <dbReference type="ARBA" id="ARBA00007074"/>
    </source>
</evidence>
<keyword evidence="5" id="KW-0788">Thiol protease</keyword>
<dbReference type="OrthoDB" id="9813368at2"/>
<dbReference type="Gene3D" id="3.90.1720.10">
    <property type="entry name" value="endopeptidase domain like (from Nostoc punctiforme)"/>
    <property type="match status" value="1"/>
</dbReference>
<comment type="similarity">
    <text evidence="1">Belongs to the peptidase C40 family.</text>
</comment>
<dbReference type="PROSITE" id="PS51935">
    <property type="entry name" value="NLPC_P60"/>
    <property type="match status" value="1"/>
</dbReference>
<dbReference type="InterPro" id="IPR001119">
    <property type="entry name" value="SLH_dom"/>
</dbReference>
<reference evidence="9 10" key="1">
    <citation type="submission" date="2019-05" db="EMBL/GenBank/DDBJ databases">
        <title>Psychrobacillus vulpis sp. nov., a new species isolated from feces of a red fox that inhabits in The Tablas de Daimiel Natural Park, Albacete, Spain.</title>
        <authorList>
            <person name="Rodriguez M."/>
            <person name="Reina J.C."/>
            <person name="Bejar V."/>
            <person name="Llamas I."/>
        </authorList>
    </citation>
    <scope>NUCLEOTIDE SEQUENCE [LARGE SCALE GENOMIC DNA]</scope>
    <source>
        <strain evidence="9 10">NHI-2</strain>
    </source>
</reference>
<dbReference type="InterPro" id="IPR051202">
    <property type="entry name" value="Peptidase_C40"/>
</dbReference>
<evidence type="ECO:0000259" key="8">
    <source>
        <dbReference type="PROSITE" id="PS51935"/>
    </source>
</evidence>
<dbReference type="Pfam" id="PF00395">
    <property type="entry name" value="SLH"/>
    <property type="match status" value="3"/>
</dbReference>
<comment type="caution">
    <text evidence="9">The sequence shown here is derived from an EMBL/GenBank/DDBJ whole genome shotgun (WGS) entry which is preliminary data.</text>
</comment>
<dbReference type="PANTHER" id="PTHR47053:SF3">
    <property type="entry name" value="GAMMA-D-GLUTAMYL-L-LYSINE DIPEPTIDYL-PEPTIDASE"/>
    <property type="match status" value="1"/>
</dbReference>
<dbReference type="EMBL" id="VDGG01000036">
    <property type="protein sequence ID" value="TQR10152.1"/>
    <property type="molecule type" value="Genomic_DNA"/>
</dbReference>
<dbReference type="Pfam" id="PF23795">
    <property type="entry name" value="SH3_YKFC_2nd"/>
    <property type="match status" value="1"/>
</dbReference>
<dbReference type="SUPFAM" id="SSF54001">
    <property type="entry name" value="Cysteine proteinases"/>
    <property type="match status" value="1"/>
</dbReference>
<feature type="signal peptide" evidence="6">
    <location>
        <begin position="1"/>
        <end position="23"/>
    </location>
</feature>